<sequence length="194" mass="21570">MSKHASRITTIAAGVGIALLVYLLPVVSSGTRRIGTLETIHGIPYPHDGETILVEEKLAHADMYLQESVFAKRLHVLVSFEPGNTNAIDIGVREGGFWFGYAKQPLYRRGKDPAGFQTKEIIFPLTTIFQEKDRSIDTMLFSTSATSTTAIEEADADTVSWKLYSMIASTRTYVPGVQEVKQYIRSIISRERAL</sequence>
<dbReference type="AlphaFoldDB" id="A0A1G1X2F2"/>
<evidence type="ECO:0000313" key="1">
    <source>
        <dbReference type="EMBL" id="OGY34195.1"/>
    </source>
</evidence>
<evidence type="ECO:0000313" key="2">
    <source>
        <dbReference type="Proteomes" id="UP000177528"/>
    </source>
</evidence>
<name>A0A1G1X2F2_9BACT</name>
<protein>
    <submittedName>
        <fullName evidence="1">Uncharacterized protein</fullName>
    </submittedName>
</protein>
<accession>A0A1G1X2F2</accession>
<comment type="caution">
    <text evidence="1">The sequence shown here is derived from an EMBL/GenBank/DDBJ whole genome shotgun (WGS) entry which is preliminary data.</text>
</comment>
<dbReference type="Proteomes" id="UP000177528">
    <property type="component" value="Unassembled WGS sequence"/>
</dbReference>
<reference evidence="1 2" key="1">
    <citation type="journal article" date="2016" name="Nat. Commun.">
        <title>Thousands of microbial genomes shed light on interconnected biogeochemical processes in an aquifer system.</title>
        <authorList>
            <person name="Anantharaman K."/>
            <person name="Brown C.T."/>
            <person name="Hug L.A."/>
            <person name="Sharon I."/>
            <person name="Castelle C.J."/>
            <person name="Probst A.J."/>
            <person name="Thomas B.C."/>
            <person name="Singh A."/>
            <person name="Wilkins M.J."/>
            <person name="Karaoz U."/>
            <person name="Brodie E.L."/>
            <person name="Williams K.H."/>
            <person name="Hubbard S.S."/>
            <person name="Banfield J.F."/>
        </authorList>
    </citation>
    <scope>NUCLEOTIDE SEQUENCE [LARGE SCALE GENOMIC DNA]</scope>
</reference>
<gene>
    <name evidence="1" type="ORF">A3D99_00555</name>
</gene>
<organism evidence="1 2">
    <name type="scientific">Candidatus Andersenbacteria bacterium RIFCSPHIGHO2_12_FULL_45_11</name>
    <dbReference type="NCBI Taxonomy" id="1797281"/>
    <lineage>
        <taxon>Bacteria</taxon>
        <taxon>Candidatus Anderseniibacteriota</taxon>
    </lineage>
</organism>
<proteinExistence type="predicted"/>
<dbReference type="EMBL" id="MHHR01000020">
    <property type="protein sequence ID" value="OGY34195.1"/>
    <property type="molecule type" value="Genomic_DNA"/>
</dbReference>